<reference evidence="2 3" key="1">
    <citation type="journal article" date="2012" name="J. Bacteriol.">
        <title>Draft genome of Streptomyces tsukubaensis NRRL 18488, the producer of the clinically important immunosuppressant tacrolimus (FK506).</title>
        <authorList>
            <person name="Barreiro C."/>
            <person name="Prieto C."/>
            <person name="Sola-Landa A."/>
            <person name="Solera E."/>
            <person name="Martinez-Castro M."/>
            <person name="Perez-Redondo R."/>
            <person name="Garcia-Estrada C."/>
            <person name="Aparicio J.F."/>
            <person name="Fernandez-Martinez L.T."/>
            <person name="Santos-Aberturas J."/>
            <person name="Salehi-Najafabadi Z."/>
            <person name="Rodriguez-Garcia A."/>
            <person name="Tauch A."/>
            <person name="Martin J.F."/>
        </authorList>
    </citation>
    <scope>NUCLEOTIDE SEQUENCE [LARGE SCALE GENOMIC DNA]</scope>
    <source>
        <strain evidence="3">DSM 42081 / NBRC 108919 / NRRL 18488 / 9993</strain>
    </source>
</reference>
<dbReference type="Proteomes" id="UP000005940">
    <property type="component" value="Chromosome"/>
</dbReference>
<keyword evidence="3" id="KW-1185">Reference proteome</keyword>
<dbReference type="Pfam" id="PF22738">
    <property type="entry name" value="NNH7"/>
    <property type="match status" value="1"/>
</dbReference>
<protein>
    <recommendedName>
        <fullName evidence="1">NACHT N-terminal Helical domain-containing protein</fullName>
    </recommendedName>
</protein>
<dbReference type="InterPro" id="IPR054567">
    <property type="entry name" value="NNH7"/>
</dbReference>
<dbReference type="AlphaFoldDB" id="I2N9F2"/>
<proteinExistence type="predicted"/>
<evidence type="ECO:0000313" key="2">
    <source>
        <dbReference type="EMBL" id="QKM66553.1"/>
    </source>
</evidence>
<name>I2N9F2_STRT9</name>
<dbReference type="SUPFAM" id="SSF52540">
    <property type="entry name" value="P-loop containing nucleoside triphosphate hydrolases"/>
    <property type="match status" value="1"/>
</dbReference>
<gene>
    <name evidence="2" type="ORF">STSU_004635</name>
</gene>
<dbReference type="InterPro" id="IPR027417">
    <property type="entry name" value="P-loop_NTPase"/>
</dbReference>
<accession>I2N9F2</accession>
<dbReference type="Gene3D" id="3.40.50.300">
    <property type="entry name" value="P-loop containing nucleotide triphosphate hydrolases"/>
    <property type="match status" value="1"/>
</dbReference>
<dbReference type="EMBL" id="CP029159">
    <property type="protein sequence ID" value="QKM66553.1"/>
    <property type="molecule type" value="Genomic_DNA"/>
</dbReference>
<evidence type="ECO:0000259" key="1">
    <source>
        <dbReference type="Pfam" id="PF22738"/>
    </source>
</evidence>
<feature type="domain" description="NACHT N-terminal Helical" evidence="1">
    <location>
        <begin position="4"/>
        <end position="224"/>
    </location>
</feature>
<sequence>MRGRRQLNYRDAVAILTGDSAGLAAADRALGGVLSVATGGVSDAVLNLLDAQGRVLRLGRDLTTGLRGGLTEADRATRSDRIIAAHTVITITAWFEALGETELPYRLQDLELTGREQVAITGDGGTPGLDFFGALVDYPVRPPAPHLPYEENLFRVRARYAAFSNALGDFVRGLALYEALDEGARNRVTRVDASLVDRAADRYEELYARLAQDVPEFGFWSGQIDHQATRDTLRRSLSGIESALTGLSAAAAPRHAAAALTTGYRAALDRPILSEGNAPAGVTLPSLAEGYIDPLFRLREVAPGPSGPADEDWWSGTAVRSDLTECLAALLTQPDYTRTPLVVLGQPGAGKSVLVKILAARLPSAGYLPVRILLREVPTDVDVQDQIEYAIRAATGERVTWPELVRAAGDAMPVLLFDGYDELLQATGVSQSDFLTRVTRFQQREADQGRPVYAVVTSRTAVADRPRYPENTLALRLEPFSAGQVELWLGWWNRINAAYLAARGLSPLPAEVAVRHGELASQPLLLLMLALYDGTDNALQRATDGTAPFDEAALYEELLTSFATREVLKSAPGIGGRALEDRVEQELQRLSLISFGMLNRRRQWLTAQEAEADLAALLGRIAPAGDDFQAPLNQGEIALGRFFFVQRAQAYRDAERLATYEFLHATFGEYLVARLAVQLLEGLLGHRPALAVGRTRVDDDLVYVLLSYATLASRQVVRFAASRIALIPGPDRERLGELLLTVLSDHRTRTEHRYADYRPEVRATSSRHGLYSANIVLLTVHVTGRLKGHELFPGADKPEALWHRRALLWRAAFREGEWTDFAMALRLRQTWHDGRQDLEIEPAYGDGPEQSAVDVNWLFNRSAREAEGEALGFIRSRPGQIRHKMVVSGGASDAIVLHAADPYFEILPAAVTTFIGADDGPATSLAHRLTRLVLLGGLEGRDEELAEEYGRIARYLEPAPGLSFTSGSWTAARILVLRQLEQDVARIPASTVLRLVDIGMGEERERRVLLRGLEAHGRHRRYRAAVVEALLRLLHLPWEYVMDFCEEPHAPGARALLRDVLIEKLDDRLPPAEDGDTDSARIRAERFIEENRLLTSPTD</sequence>
<organism evidence="2 3">
    <name type="scientific">Streptomyces tsukubensis (strain DSM 42081 / NBRC 108919 / NRRL 18488 / 9993)</name>
    <dbReference type="NCBI Taxonomy" id="1114943"/>
    <lineage>
        <taxon>Bacteria</taxon>
        <taxon>Bacillati</taxon>
        <taxon>Actinomycetota</taxon>
        <taxon>Actinomycetes</taxon>
        <taxon>Kitasatosporales</taxon>
        <taxon>Streptomycetaceae</taxon>
        <taxon>Streptomyces</taxon>
    </lineage>
</organism>
<evidence type="ECO:0000313" key="3">
    <source>
        <dbReference type="Proteomes" id="UP000005940"/>
    </source>
</evidence>